<dbReference type="RefSeq" id="WP_151859854.1">
    <property type="nucleotide sequence ID" value="NZ_WBZC01000004.1"/>
</dbReference>
<sequence length="132" mass="14711">MKAIIYTDGGSRGNPGEAGIGVLIQDSEGNILKEISQYIGKQTNNVAEYKALSRGLEAAIDMGLKDVTCFLDSELVVKQIKGEYRVKNEGLIPLYNMIIPLIKKFEAFEISHIRRENNKHADKLANEAMDNR</sequence>
<dbReference type="PROSITE" id="PS50879">
    <property type="entry name" value="RNASE_H_1"/>
    <property type="match status" value="1"/>
</dbReference>
<dbReference type="CDD" id="cd09279">
    <property type="entry name" value="RNase_HI_like"/>
    <property type="match status" value="1"/>
</dbReference>
<dbReference type="SUPFAM" id="SSF53098">
    <property type="entry name" value="Ribonuclease H-like"/>
    <property type="match status" value="1"/>
</dbReference>
<dbReference type="Proteomes" id="UP000432715">
    <property type="component" value="Unassembled WGS sequence"/>
</dbReference>
<dbReference type="GO" id="GO:0004523">
    <property type="term" value="F:RNA-DNA hybrid ribonuclease activity"/>
    <property type="evidence" value="ECO:0007669"/>
    <property type="project" value="InterPro"/>
</dbReference>
<dbReference type="FunFam" id="3.30.420.10:FF:000076">
    <property type="entry name" value="RBR-type E3 ubiquitin transferase"/>
    <property type="match status" value="1"/>
</dbReference>
<dbReference type="PANTHER" id="PTHR48475:SF1">
    <property type="entry name" value="RNASE H TYPE-1 DOMAIN-CONTAINING PROTEIN"/>
    <property type="match status" value="1"/>
</dbReference>
<name>A0A6I0FHB5_9FIRM</name>
<reference evidence="2 3" key="1">
    <citation type="submission" date="2019-10" db="EMBL/GenBank/DDBJ databases">
        <title>Alkaliphilus serpentinus sp. nov. and Alkaliphilus pronyensis sp. nov., two novel anaerobic alkaliphilic species isolated from the serpentinized-hosted hydrothermal field of the Prony Bay (New Caledonia).</title>
        <authorList>
            <person name="Postec A."/>
        </authorList>
    </citation>
    <scope>NUCLEOTIDE SEQUENCE [LARGE SCALE GENOMIC DNA]</scope>
    <source>
        <strain evidence="2 3">LacV</strain>
    </source>
</reference>
<gene>
    <name evidence="2" type="ORF">F8154_01680</name>
</gene>
<dbReference type="AlphaFoldDB" id="A0A6I0FHB5"/>
<comment type="caution">
    <text evidence="2">The sequence shown here is derived from an EMBL/GenBank/DDBJ whole genome shotgun (WGS) entry which is preliminary data.</text>
</comment>
<dbReference type="Pfam" id="PF13456">
    <property type="entry name" value="RVT_3"/>
    <property type="match status" value="1"/>
</dbReference>
<dbReference type="GO" id="GO:0003676">
    <property type="term" value="F:nucleic acid binding"/>
    <property type="evidence" value="ECO:0007669"/>
    <property type="project" value="InterPro"/>
</dbReference>
<dbReference type="InterPro" id="IPR012337">
    <property type="entry name" value="RNaseH-like_sf"/>
</dbReference>
<dbReference type="EMBL" id="WBZC01000004">
    <property type="protein sequence ID" value="KAB3538626.1"/>
    <property type="molecule type" value="Genomic_DNA"/>
</dbReference>
<dbReference type="PANTHER" id="PTHR48475">
    <property type="entry name" value="RIBONUCLEASE H"/>
    <property type="match status" value="1"/>
</dbReference>
<organism evidence="2 3">
    <name type="scientific">Alkaliphilus pronyensis</name>
    <dbReference type="NCBI Taxonomy" id="1482732"/>
    <lineage>
        <taxon>Bacteria</taxon>
        <taxon>Bacillati</taxon>
        <taxon>Bacillota</taxon>
        <taxon>Clostridia</taxon>
        <taxon>Peptostreptococcales</taxon>
        <taxon>Natronincolaceae</taxon>
        <taxon>Alkaliphilus</taxon>
    </lineage>
</organism>
<proteinExistence type="predicted"/>
<accession>A0A6I0FHB5</accession>
<dbReference type="OrthoDB" id="7845843at2"/>
<dbReference type="Gene3D" id="3.30.420.10">
    <property type="entry name" value="Ribonuclease H-like superfamily/Ribonuclease H"/>
    <property type="match status" value="1"/>
</dbReference>
<evidence type="ECO:0000259" key="1">
    <source>
        <dbReference type="PROSITE" id="PS50879"/>
    </source>
</evidence>
<dbReference type="InterPro" id="IPR036397">
    <property type="entry name" value="RNaseH_sf"/>
</dbReference>
<keyword evidence="3" id="KW-1185">Reference proteome</keyword>
<evidence type="ECO:0000313" key="2">
    <source>
        <dbReference type="EMBL" id="KAB3538626.1"/>
    </source>
</evidence>
<feature type="domain" description="RNase H type-1" evidence="1">
    <location>
        <begin position="1"/>
        <end position="130"/>
    </location>
</feature>
<evidence type="ECO:0000313" key="3">
    <source>
        <dbReference type="Proteomes" id="UP000432715"/>
    </source>
</evidence>
<protein>
    <submittedName>
        <fullName evidence="2">Ribonuclease HI family protein</fullName>
    </submittedName>
</protein>
<dbReference type="InterPro" id="IPR002156">
    <property type="entry name" value="RNaseH_domain"/>
</dbReference>